<dbReference type="EMBL" id="LAZR01009778">
    <property type="protein sequence ID" value="KKM70647.1"/>
    <property type="molecule type" value="Genomic_DNA"/>
</dbReference>
<accession>A0A0F9MN74</accession>
<evidence type="ECO:0000313" key="1">
    <source>
        <dbReference type="EMBL" id="KKM70647.1"/>
    </source>
</evidence>
<proteinExistence type="predicted"/>
<comment type="caution">
    <text evidence="1">The sequence shown here is derived from an EMBL/GenBank/DDBJ whole genome shotgun (WGS) entry which is preliminary data.</text>
</comment>
<reference evidence="1" key="1">
    <citation type="journal article" date="2015" name="Nature">
        <title>Complex archaea that bridge the gap between prokaryotes and eukaryotes.</title>
        <authorList>
            <person name="Spang A."/>
            <person name="Saw J.H."/>
            <person name="Jorgensen S.L."/>
            <person name="Zaremba-Niedzwiedzka K."/>
            <person name="Martijn J."/>
            <person name="Lind A.E."/>
            <person name="van Eijk R."/>
            <person name="Schleper C."/>
            <person name="Guy L."/>
            <person name="Ettema T.J."/>
        </authorList>
    </citation>
    <scope>NUCLEOTIDE SEQUENCE</scope>
</reference>
<protein>
    <submittedName>
        <fullName evidence="1">Uncharacterized protein</fullName>
    </submittedName>
</protein>
<dbReference type="AlphaFoldDB" id="A0A0F9MN74"/>
<name>A0A0F9MN74_9ZZZZ</name>
<organism evidence="1">
    <name type="scientific">marine sediment metagenome</name>
    <dbReference type="NCBI Taxonomy" id="412755"/>
    <lineage>
        <taxon>unclassified sequences</taxon>
        <taxon>metagenomes</taxon>
        <taxon>ecological metagenomes</taxon>
    </lineage>
</organism>
<sequence length="34" mass="4186">MYVKIDGVQFALTNLLNHFWFRREKMQIISLIFI</sequence>
<gene>
    <name evidence="1" type="ORF">LCGC14_1438620</name>
</gene>